<dbReference type="Gene3D" id="1.20.120.450">
    <property type="entry name" value="dinb family like domain"/>
    <property type="match status" value="1"/>
</dbReference>
<dbReference type="RefSeq" id="WP_377712277.1">
    <property type="nucleotide sequence ID" value="NZ_JBHTJM010000001.1"/>
</dbReference>
<comment type="caution">
    <text evidence="1">The sequence shown here is derived from an EMBL/GenBank/DDBJ whole genome shotgun (WGS) entry which is preliminary data.</text>
</comment>
<dbReference type="EMBL" id="JBHTJM010000001">
    <property type="protein sequence ID" value="MFD0962528.1"/>
    <property type="molecule type" value="Genomic_DNA"/>
</dbReference>
<evidence type="ECO:0000313" key="1">
    <source>
        <dbReference type="EMBL" id="MFD0962528.1"/>
    </source>
</evidence>
<reference evidence="2" key="1">
    <citation type="journal article" date="2019" name="Int. J. Syst. Evol. Microbiol.">
        <title>The Global Catalogue of Microorganisms (GCM) 10K type strain sequencing project: providing services to taxonomists for standard genome sequencing and annotation.</title>
        <authorList>
            <consortium name="The Broad Institute Genomics Platform"/>
            <consortium name="The Broad Institute Genome Sequencing Center for Infectious Disease"/>
            <person name="Wu L."/>
            <person name="Ma J."/>
        </authorList>
    </citation>
    <scope>NUCLEOTIDE SEQUENCE [LARGE SCALE GENOMIC DNA]</scope>
    <source>
        <strain evidence="2">CCUG 62114</strain>
    </source>
</reference>
<dbReference type="SUPFAM" id="SSF109854">
    <property type="entry name" value="DinB/YfiT-like putative metalloenzymes"/>
    <property type="match status" value="1"/>
</dbReference>
<dbReference type="InterPro" id="IPR034660">
    <property type="entry name" value="DinB/YfiT-like"/>
</dbReference>
<name>A0ABW3HYG9_9FLAO</name>
<keyword evidence="2" id="KW-1185">Reference proteome</keyword>
<accession>A0ABW3HYG9</accession>
<sequence>MSLHFIESLQNTLQQSIDLLEELPENVYRDSSVGPYYSSIGKHMRHIIDFYQSIFNGLNNYMIDLTDRKREEVLELSPLIAKNKILMIINELNDYKHYDLSEKYELIDDFGLGKQTIPTNLYSVFSQANSHSIHHYAIIAQLLDFQGVKIENTYFGYNPSTPVVVENNKLSR</sequence>
<protein>
    <submittedName>
        <fullName evidence="1">DinB family protein</fullName>
    </submittedName>
</protein>
<proteinExistence type="predicted"/>
<dbReference type="Proteomes" id="UP001596997">
    <property type="component" value="Unassembled WGS sequence"/>
</dbReference>
<gene>
    <name evidence="1" type="ORF">ACFQ1O_00755</name>
</gene>
<evidence type="ECO:0000313" key="2">
    <source>
        <dbReference type="Proteomes" id="UP001596997"/>
    </source>
</evidence>
<organism evidence="1 2">
    <name type="scientific">Pseudofulvibacter geojedonensis</name>
    <dbReference type="NCBI Taxonomy" id="1123758"/>
    <lineage>
        <taxon>Bacteria</taxon>
        <taxon>Pseudomonadati</taxon>
        <taxon>Bacteroidota</taxon>
        <taxon>Flavobacteriia</taxon>
        <taxon>Flavobacteriales</taxon>
        <taxon>Flavobacteriaceae</taxon>
        <taxon>Pseudofulvibacter</taxon>
    </lineage>
</organism>